<accession>A0A2T7NDZ1</accession>
<sequence length="114" mass="11967">MKITQQANSTSVSEHCLEFHSRPSNVLSALYDLAPTHVIISHQSRDARIAFWFYLPLGASHVGAVCRAAVSPEFTNLRHPAAGATVAKDSGAAALGKCSLSISGTDPTALIAAH</sequence>
<name>A0A2T7NDZ1_POMCA</name>
<evidence type="ECO:0000313" key="2">
    <source>
        <dbReference type="Proteomes" id="UP000245119"/>
    </source>
</evidence>
<gene>
    <name evidence="1" type="ORF">C0Q70_19875</name>
</gene>
<evidence type="ECO:0000313" key="1">
    <source>
        <dbReference type="EMBL" id="PVD19387.1"/>
    </source>
</evidence>
<organism evidence="1 2">
    <name type="scientific">Pomacea canaliculata</name>
    <name type="common">Golden apple snail</name>
    <dbReference type="NCBI Taxonomy" id="400727"/>
    <lineage>
        <taxon>Eukaryota</taxon>
        <taxon>Metazoa</taxon>
        <taxon>Spiralia</taxon>
        <taxon>Lophotrochozoa</taxon>
        <taxon>Mollusca</taxon>
        <taxon>Gastropoda</taxon>
        <taxon>Caenogastropoda</taxon>
        <taxon>Architaenioglossa</taxon>
        <taxon>Ampullarioidea</taxon>
        <taxon>Ampullariidae</taxon>
        <taxon>Pomacea</taxon>
    </lineage>
</organism>
<protein>
    <submittedName>
        <fullName evidence="1">Uncharacterized protein</fullName>
    </submittedName>
</protein>
<dbReference type="AlphaFoldDB" id="A0A2T7NDZ1"/>
<comment type="caution">
    <text evidence="1">The sequence shown here is derived from an EMBL/GenBank/DDBJ whole genome shotgun (WGS) entry which is preliminary data.</text>
</comment>
<dbReference type="EMBL" id="PZQS01000013">
    <property type="protein sequence ID" value="PVD19387.1"/>
    <property type="molecule type" value="Genomic_DNA"/>
</dbReference>
<keyword evidence="2" id="KW-1185">Reference proteome</keyword>
<reference evidence="1 2" key="1">
    <citation type="submission" date="2018-04" db="EMBL/GenBank/DDBJ databases">
        <title>The genome of golden apple snail Pomacea canaliculata provides insight into stress tolerance and invasive adaptation.</title>
        <authorList>
            <person name="Liu C."/>
            <person name="Liu B."/>
            <person name="Ren Y."/>
            <person name="Zhang Y."/>
            <person name="Wang H."/>
            <person name="Li S."/>
            <person name="Jiang F."/>
            <person name="Yin L."/>
            <person name="Zhang G."/>
            <person name="Qian W."/>
            <person name="Fan W."/>
        </authorList>
    </citation>
    <scope>NUCLEOTIDE SEQUENCE [LARGE SCALE GENOMIC DNA]</scope>
    <source>
        <strain evidence="1">SZHN2017</strain>
        <tissue evidence="1">Muscle</tissue>
    </source>
</reference>
<dbReference type="Proteomes" id="UP000245119">
    <property type="component" value="Linkage Group LG13"/>
</dbReference>
<proteinExistence type="predicted"/>